<feature type="transmembrane region" description="Helical" evidence="1">
    <location>
        <begin position="186"/>
        <end position="205"/>
    </location>
</feature>
<evidence type="ECO:0000313" key="3">
    <source>
        <dbReference type="Proteomes" id="UP000283469"/>
    </source>
</evidence>
<reference evidence="2 3" key="1">
    <citation type="submission" date="2018-08" db="EMBL/GenBank/DDBJ databases">
        <title>Sphingobium sp. EO9.</title>
        <authorList>
            <person name="Park Y."/>
            <person name="Kim K.H."/>
            <person name="Jeon C.O."/>
        </authorList>
    </citation>
    <scope>NUCLEOTIDE SEQUENCE [LARGE SCALE GENOMIC DNA]</scope>
    <source>
        <strain evidence="2 3">EO9</strain>
    </source>
</reference>
<name>A0A418YSK6_9SPHN</name>
<evidence type="ECO:0000256" key="1">
    <source>
        <dbReference type="SAM" id="Phobius"/>
    </source>
</evidence>
<dbReference type="Proteomes" id="UP000283469">
    <property type="component" value="Unassembled WGS sequence"/>
</dbReference>
<keyword evidence="1" id="KW-1133">Transmembrane helix</keyword>
<dbReference type="AlphaFoldDB" id="A0A418YSK6"/>
<keyword evidence="3" id="KW-1185">Reference proteome</keyword>
<feature type="transmembrane region" description="Helical" evidence="1">
    <location>
        <begin position="148"/>
        <end position="165"/>
    </location>
</feature>
<keyword evidence="1" id="KW-0472">Membrane</keyword>
<dbReference type="RefSeq" id="WP_119746143.1">
    <property type="nucleotide sequence ID" value="NZ_QVRA01000008.1"/>
</dbReference>
<proteinExistence type="predicted"/>
<protein>
    <submittedName>
        <fullName evidence="2">Uncharacterized protein</fullName>
    </submittedName>
</protein>
<keyword evidence="1" id="KW-0812">Transmembrane</keyword>
<feature type="transmembrane region" description="Helical" evidence="1">
    <location>
        <begin position="78"/>
        <end position="97"/>
    </location>
</feature>
<dbReference type="EMBL" id="QVRA01000008">
    <property type="protein sequence ID" value="RJG54822.1"/>
    <property type="molecule type" value="Genomic_DNA"/>
</dbReference>
<comment type="caution">
    <text evidence="2">The sequence shown here is derived from an EMBL/GenBank/DDBJ whole genome shotgun (WGS) entry which is preliminary data.</text>
</comment>
<feature type="transmembrane region" description="Helical" evidence="1">
    <location>
        <begin position="104"/>
        <end position="128"/>
    </location>
</feature>
<accession>A0A418YSK6</accession>
<gene>
    <name evidence="2" type="ORF">D0Z70_10615</name>
</gene>
<organism evidence="2 3">
    <name type="scientific">Sphingobium terrigena</name>
    <dbReference type="NCBI Taxonomy" id="2304063"/>
    <lineage>
        <taxon>Bacteria</taxon>
        <taxon>Pseudomonadati</taxon>
        <taxon>Pseudomonadota</taxon>
        <taxon>Alphaproteobacteria</taxon>
        <taxon>Sphingomonadales</taxon>
        <taxon>Sphingomonadaceae</taxon>
        <taxon>Sphingobium</taxon>
    </lineage>
</organism>
<evidence type="ECO:0000313" key="2">
    <source>
        <dbReference type="EMBL" id="RJG54822.1"/>
    </source>
</evidence>
<sequence>MNLFDALTFTKDYLDDEVRAFKAFFRADGAIVEVDRDDRQIVTSAVLYLVIGVTLQDSYISGLKIDQIGWLDRALGQIVFWVSTALFVQLLANLIGAKRGGAMLVALAVVPMAFLCGAYAASIGYFVSYTARTVAYNFYGSDERFTTLANWFNLATQLFIIGRYMPRELRSRCLQTPRQSCATVAFALLFILFVDLVAMLGSNFLPDDGVKA</sequence>